<dbReference type="RefSeq" id="WP_142004609.1">
    <property type="nucleotide sequence ID" value="NZ_CAJTBP010000001.1"/>
</dbReference>
<feature type="transmembrane region" description="Helical" evidence="1">
    <location>
        <begin position="94"/>
        <end position="114"/>
    </location>
</feature>
<feature type="transmembrane region" description="Helical" evidence="1">
    <location>
        <begin position="67"/>
        <end position="88"/>
    </location>
</feature>
<organism evidence="3 4">
    <name type="scientific">Barrientosiimonas humi</name>
    <dbReference type="NCBI Taxonomy" id="999931"/>
    <lineage>
        <taxon>Bacteria</taxon>
        <taxon>Bacillati</taxon>
        <taxon>Actinomycetota</taxon>
        <taxon>Actinomycetes</taxon>
        <taxon>Micrococcales</taxon>
        <taxon>Dermacoccaceae</taxon>
        <taxon>Barrientosiimonas</taxon>
    </lineage>
</organism>
<name>A0A542X9L9_9MICO</name>
<dbReference type="Proteomes" id="UP000318336">
    <property type="component" value="Unassembled WGS sequence"/>
</dbReference>
<feature type="transmembrane region" description="Helical" evidence="1">
    <location>
        <begin position="35"/>
        <end position="55"/>
    </location>
</feature>
<evidence type="ECO:0000313" key="4">
    <source>
        <dbReference type="Proteomes" id="UP000318336"/>
    </source>
</evidence>
<reference evidence="3 4" key="1">
    <citation type="submission" date="2019-06" db="EMBL/GenBank/DDBJ databases">
        <title>Sequencing the genomes of 1000 actinobacteria strains.</title>
        <authorList>
            <person name="Klenk H.-P."/>
        </authorList>
    </citation>
    <scope>NUCLEOTIDE SEQUENCE [LARGE SCALE GENOMIC DNA]</scope>
    <source>
        <strain evidence="3 4">DSM 24617</strain>
    </source>
</reference>
<feature type="signal peptide" evidence="2">
    <location>
        <begin position="1"/>
        <end position="23"/>
    </location>
</feature>
<comment type="caution">
    <text evidence="3">The sequence shown here is derived from an EMBL/GenBank/DDBJ whole genome shotgun (WGS) entry which is preliminary data.</text>
</comment>
<dbReference type="AlphaFoldDB" id="A0A542X9L9"/>
<dbReference type="EMBL" id="VFOK01000001">
    <property type="protein sequence ID" value="TQL32528.1"/>
    <property type="molecule type" value="Genomic_DNA"/>
</dbReference>
<evidence type="ECO:0000313" key="3">
    <source>
        <dbReference type="EMBL" id="TQL32528.1"/>
    </source>
</evidence>
<proteinExistence type="predicted"/>
<dbReference type="OrthoDB" id="5197832at2"/>
<keyword evidence="1" id="KW-0812">Transmembrane</keyword>
<evidence type="ECO:0000256" key="1">
    <source>
        <dbReference type="SAM" id="Phobius"/>
    </source>
</evidence>
<keyword evidence="1" id="KW-0472">Membrane</keyword>
<feature type="chain" id="PRO_5038997631" description="Integral membrane protein" evidence="2">
    <location>
        <begin position="24"/>
        <end position="120"/>
    </location>
</feature>
<keyword evidence="4" id="KW-1185">Reference proteome</keyword>
<sequence length="120" mass="12453">MVPVLTGALVASLLLLAGLAALATARGRAVDNPTFYAAALVELLLVVQVVVGIALRDDAPHGLSTGLFVAYLLGMAVVPPAAFYWALADRESRWGTGVLAVAALGLMVMVGRLLQIWNGQ</sequence>
<protein>
    <recommendedName>
        <fullName evidence="5">Integral membrane protein</fullName>
    </recommendedName>
</protein>
<keyword evidence="1" id="KW-1133">Transmembrane helix</keyword>
<evidence type="ECO:0008006" key="5">
    <source>
        <dbReference type="Google" id="ProtNLM"/>
    </source>
</evidence>
<keyword evidence="2" id="KW-0732">Signal</keyword>
<gene>
    <name evidence="3" type="ORF">FB554_0654</name>
</gene>
<evidence type="ECO:0000256" key="2">
    <source>
        <dbReference type="SAM" id="SignalP"/>
    </source>
</evidence>
<accession>A0A542X9L9</accession>